<dbReference type="AlphaFoldDB" id="A0A0G1JNY7"/>
<dbReference type="InterPro" id="IPR036388">
    <property type="entry name" value="WH-like_DNA-bd_sf"/>
</dbReference>
<organism evidence="1 2">
    <name type="scientific">candidate division WWE3 bacterium GW2011_GWA2_44_16</name>
    <dbReference type="NCBI Taxonomy" id="1619110"/>
    <lineage>
        <taxon>Bacteria</taxon>
        <taxon>Katanobacteria</taxon>
    </lineage>
</organism>
<dbReference type="Gene3D" id="1.10.10.10">
    <property type="entry name" value="Winged helix-like DNA-binding domain superfamily/Winged helix DNA-binding domain"/>
    <property type="match status" value="1"/>
</dbReference>
<reference evidence="1" key="1">
    <citation type="journal article" date="2015" name="Nature">
        <title>rRNA introns, odd ribosomes, and small enigmatic genomes across a large radiation of phyla.</title>
        <authorList>
            <person name="Brown C.T."/>
            <person name="Hug L.A."/>
            <person name="Thomas B.C."/>
            <person name="Sharon I."/>
            <person name="Castelle C.J."/>
            <person name="Singh A."/>
            <person name="Wilkins M.J."/>
            <person name="Williams K.H."/>
            <person name="Banfield J.F."/>
        </authorList>
    </citation>
    <scope>NUCLEOTIDE SEQUENCE [LARGE SCALE GENOMIC DNA]</scope>
</reference>
<dbReference type="Pfam" id="PF04255">
    <property type="entry name" value="DUF433"/>
    <property type="match status" value="1"/>
</dbReference>
<proteinExistence type="predicted"/>
<accession>A0A0G1JNY7</accession>
<evidence type="ECO:0000313" key="1">
    <source>
        <dbReference type="EMBL" id="KKT45672.1"/>
    </source>
</evidence>
<name>A0A0G1JNY7_UNCKA</name>
<dbReference type="EMBL" id="LCIA01000002">
    <property type="protein sequence ID" value="KKT45672.1"/>
    <property type="molecule type" value="Genomic_DNA"/>
</dbReference>
<protein>
    <recommendedName>
        <fullName evidence="3">DUF433 domain-containing protein</fullName>
    </recommendedName>
</protein>
<gene>
    <name evidence="1" type="ORF">UW36_C0002G0059</name>
</gene>
<sequence length="90" mass="10161">MGLGRLEKTLTISFAYMVSKRRWVCNSVMKKMQNRYIDIKQNVRFGKPVVKGTRVAVAGILGLVEAGYRVDEIPGQYRNITLPMAKDAVN</sequence>
<dbReference type="InterPro" id="IPR009057">
    <property type="entry name" value="Homeodomain-like_sf"/>
</dbReference>
<evidence type="ECO:0000313" key="2">
    <source>
        <dbReference type="Proteomes" id="UP000034128"/>
    </source>
</evidence>
<dbReference type="SUPFAM" id="SSF46689">
    <property type="entry name" value="Homeodomain-like"/>
    <property type="match status" value="1"/>
</dbReference>
<evidence type="ECO:0008006" key="3">
    <source>
        <dbReference type="Google" id="ProtNLM"/>
    </source>
</evidence>
<dbReference type="InterPro" id="IPR007367">
    <property type="entry name" value="DUF433"/>
</dbReference>
<comment type="caution">
    <text evidence="1">The sequence shown here is derived from an EMBL/GenBank/DDBJ whole genome shotgun (WGS) entry which is preliminary data.</text>
</comment>
<dbReference type="Proteomes" id="UP000034128">
    <property type="component" value="Unassembled WGS sequence"/>
</dbReference>